<dbReference type="AlphaFoldDB" id="A0AA37SZD5"/>
<keyword evidence="3" id="KW-1185">Reference proteome</keyword>
<accession>A0AA37SZD5</accession>
<feature type="transmembrane region" description="Helical" evidence="1">
    <location>
        <begin position="20"/>
        <end position="39"/>
    </location>
</feature>
<feature type="transmembrane region" description="Helical" evidence="1">
    <location>
        <begin position="45"/>
        <end position="67"/>
    </location>
</feature>
<gene>
    <name evidence="2" type="ORF">GCM10007852_16740</name>
</gene>
<name>A0AA37SZD5_9ALTE</name>
<dbReference type="Proteomes" id="UP001156601">
    <property type="component" value="Unassembled WGS sequence"/>
</dbReference>
<evidence type="ECO:0000313" key="2">
    <source>
        <dbReference type="EMBL" id="GLR70766.1"/>
    </source>
</evidence>
<organism evidence="2 3">
    <name type="scientific">Agaribacter marinus</name>
    <dbReference type="NCBI Taxonomy" id="1431249"/>
    <lineage>
        <taxon>Bacteria</taxon>
        <taxon>Pseudomonadati</taxon>
        <taxon>Pseudomonadota</taxon>
        <taxon>Gammaproteobacteria</taxon>
        <taxon>Alteromonadales</taxon>
        <taxon>Alteromonadaceae</taxon>
        <taxon>Agaribacter</taxon>
    </lineage>
</organism>
<evidence type="ECO:0000256" key="1">
    <source>
        <dbReference type="SAM" id="Phobius"/>
    </source>
</evidence>
<keyword evidence="1" id="KW-1133">Transmembrane helix</keyword>
<proteinExistence type="predicted"/>
<keyword evidence="1" id="KW-0812">Transmembrane</keyword>
<protein>
    <submittedName>
        <fullName evidence="2">Uncharacterized protein</fullName>
    </submittedName>
</protein>
<keyword evidence="1" id="KW-0472">Membrane</keyword>
<sequence length="83" mass="9613">MSYKFKHFAQPIKTDIKNFYEMAPLEFSAGVICAGFAYVSYKEIIQLFIACTFVAAVCFVLTIYNILEVFKIRRARLSKENNK</sequence>
<reference evidence="2" key="2">
    <citation type="submission" date="2023-01" db="EMBL/GenBank/DDBJ databases">
        <title>Draft genome sequence of Agaribacter marinus strain NBRC 110023.</title>
        <authorList>
            <person name="Sun Q."/>
            <person name="Mori K."/>
        </authorList>
    </citation>
    <scope>NUCLEOTIDE SEQUENCE</scope>
    <source>
        <strain evidence="2">NBRC 110023</strain>
    </source>
</reference>
<reference evidence="2" key="1">
    <citation type="journal article" date="2014" name="Int. J. Syst. Evol. Microbiol.">
        <title>Complete genome sequence of Corynebacterium casei LMG S-19264T (=DSM 44701T), isolated from a smear-ripened cheese.</title>
        <authorList>
            <consortium name="US DOE Joint Genome Institute (JGI-PGF)"/>
            <person name="Walter F."/>
            <person name="Albersmeier A."/>
            <person name="Kalinowski J."/>
            <person name="Ruckert C."/>
        </authorList>
    </citation>
    <scope>NUCLEOTIDE SEQUENCE</scope>
    <source>
        <strain evidence="2">NBRC 110023</strain>
    </source>
</reference>
<comment type="caution">
    <text evidence="2">The sequence shown here is derived from an EMBL/GenBank/DDBJ whole genome shotgun (WGS) entry which is preliminary data.</text>
</comment>
<dbReference type="EMBL" id="BSOT01000005">
    <property type="protein sequence ID" value="GLR70766.1"/>
    <property type="molecule type" value="Genomic_DNA"/>
</dbReference>
<evidence type="ECO:0000313" key="3">
    <source>
        <dbReference type="Proteomes" id="UP001156601"/>
    </source>
</evidence>